<gene>
    <name evidence="2" type="ORF">SCHPADRAFT_897048</name>
</gene>
<dbReference type="AlphaFoldDB" id="A0A0H2RHX9"/>
<evidence type="ECO:0000313" key="2">
    <source>
        <dbReference type="EMBL" id="KLO04411.1"/>
    </source>
</evidence>
<evidence type="ECO:0000313" key="3">
    <source>
        <dbReference type="Proteomes" id="UP000053477"/>
    </source>
</evidence>
<dbReference type="EMBL" id="KQ086553">
    <property type="protein sequence ID" value="KLO04411.1"/>
    <property type="molecule type" value="Genomic_DNA"/>
</dbReference>
<accession>A0A0H2RHX9</accession>
<organism evidence="2 3">
    <name type="scientific">Schizopora paradoxa</name>
    <dbReference type="NCBI Taxonomy" id="27342"/>
    <lineage>
        <taxon>Eukaryota</taxon>
        <taxon>Fungi</taxon>
        <taxon>Dikarya</taxon>
        <taxon>Basidiomycota</taxon>
        <taxon>Agaricomycotina</taxon>
        <taxon>Agaricomycetes</taxon>
        <taxon>Hymenochaetales</taxon>
        <taxon>Schizoporaceae</taxon>
        <taxon>Schizopora</taxon>
    </lineage>
</organism>
<evidence type="ECO:0000256" key="1">
    <source>
        <dbReference type="SAM" id="MobiDB-lite"/>
    </source>
</evidence>
<protein>
    <submittedName>
        <fullName evidence="2">Uncharacterized protein</fullName>
    </submittedName>
</protein>
<proteinExistence type="predicted"/>
<name>A0A0H2RHX9_9AGAM</name>
<keyword evidence="3" id="KW-1185">Reference proteome</keyword>
<feature type="region of interest" description="Disordered" evidence="1">
    <location>
        <begin position="98"/>
        <end position="129"/>
    </location>
</feature>
<dbReference type="InParanoid" id="A0A0H2RHX9"/>
<dbReference type="Proteomes" id="UP000053477">
    <property type="component" value="Unassembled WGS sequence"/>
</dbReference>
<sequence>GLRSFEFSKHPTGTALAYLFREVALLASGLASASPRAAVASVQDPASQRESAVSQQFIGGILQQEEEVSQRKGDGRFRDDRGRGILVSLGKFDEVFSLSPQLPSSPRRVRRIDATPPPRKRRDGADVSSCSNAGDIRLTSFGSMLKLIEDVSSLASETIRDLLSKLLILQITRTGTQGSDVELIGDRRGYSCFARPFDRVRWEVEDGGRYEDLARRAGF</sequence>
<reference evidence="2 3" key="1">
    <citation type="submission" date="2015-04" db="EMBL/GenBank/DDBJ databases">
        <title>Complete genome sequence of Schizopora paradoxa KUC8140, a cosmopolitan wood degrader in East Asia.</title>
        <authorList>
            <consortium name="DOE Joint Genome Institute"/>
            <person name="Min B."/>
            <person name="Park H."/>
            <person name="Jang Y."/>
            <person name="Kim J.-J."/>
            <person name="Kim K.H."/>
            <person name="Pangilinan J."/>
            <person name="Lipzen A."/>
            <person name="Riley R."/>
            <person name="Grigoriev I.V."/>
            <person name="Spatafora J.W."/>
            <person name="Choi I.-G."/>
        </authorList>
    </citation>
    <scope>NUCLEOTIDE SEQUENCE [LARGE SCALE GENOMIC DNA]</scope>
    <source>
        <strain evidence="2 3">KUC8140</strain>
    </source>
</reference>
<feature type="non-terminal residue" evidence="2">
    <location>
        <position position="1"/>
    </location>
</feature>